<dbReference type="GO" id="GO:0031177">
    <property type="term" value="F:phosphopantetheine binding"/>
    <property type="evidence" value="ECO:0007669"/>
    <property type="project" value="InterPro"/>
</dbReference>
<dbReference type="InterPro" id="IPR050091">
    <property type="entry name" value="PKS_NRPS_Biosynth_Enz"/>
</dbReference>
<dbReference type="SUPFAM" id="SSF52151">
    <property type="entry name" value="FabD/lysophospholipase-like"/>
    <property type="match status" value="2"/>
</dbReference>
<dbReference type="Gene3D" id="3.40.47.10">
    <property type="match status" value="2"/>
</dbReference>
<feature type="domain" description="Carrier" evidence="8">
    <location>
        <begin position="1420"/>
        <end position="1495"/>
    </location>
</feature>
<feature type="domain" description="Ketosynthase family 3 (KS3)" evidence="9">
    <location>
        <begin position="36"/>
        <end position="459"/>
    </location>
</feature>
<keyword evidence="7" id="KW-0175">Coiled coil</keyword>
<dbReference type="PANTHER" id="PTHR43775">
    <property type="entry name" value="FATTY ACID SYNTHASE"/>
    <property type="match status" value="1"/>
</dbReference>
<evidence type="ECO:0000256" key="3">
    <source>
        <dbReference type="ARBA" id="ARBA00022450"/>
    </source>
</evidence>
<keyword evidence="3" id="KW-0596">Phosphopantetheine</keyword>
<evidence type="ECO:0000256" key="6">
    <source>
        <dbReference type="ARBA" id="ARBA00054155"/>
    </source>
</evidence>
<dbReference type="Gene3D" id="1.10.1200.10">
    <property type="entry name" value="ACP-like"/>
    <property type="match status" value="1"/>
</dbReference>
<dbReference type="PROSITE" id="PS00012">
    <property type="entry name" value="PHOSPHOPANTETHEINE"/>
    <property type="match status" value="1"/>
</dbReference>
<evidence type="ECO:0000256" key="2">
    <source>
        <dbReference type="ARBA" id="ARBA00006484"/>
    </source>
</evidence>
<dbReference type="InterPro" id="IPR016035">
    <property type="entry name" value="Acyl_Trfase/lysoPLipase"/>
</dbReference>
<evidence type="ECO:0000259" key="8">
    <source>
        <dbReference type="PROSITE" id="PS50075"/>
    </source>
</evidence>
<dbReference type="Pfam" id="PF00698">
    <property type="entry name" value="Acyl_transf_1"/>
    <property type="match status" value="2"/>
</dbReference>
<dbReference type="SMART" id="SM00827">
    <property type="entry name" value="PKS_AT"/>
    <property type="match status" value="2"/>
</dbReference>
<comment type="caution">
    <text evidence="10">The sequence shown here is derived from an EMBL/GenBank/DDBJ whole genome shotgun (WGS) entry which is preliminary data.</text>
</comment>
<dbReference type="CDD" id="cd08955">
    <property type="entry name" value="KR_2_FAS_SDR_x"/>
    <property type="match status" value="1"/>
</dbReference>
<dbReference type="PROSITE" id="PS00606">
    <property type="entry name" value="KS3_1"/>
    <property type="match status" value="2"/>
</dbReference>
<dbReference type="SUPFAM" id="SSF47336">
    <property type="entry name" value="ACP-like"/>
    <property type="match status" value="1"/>
</dbReference>
<dbReference type="SUPFAM" id="SSF55048">
    <property type="entry name" value="Probable ACP-binding domain of malonyl-CoA ACP transacylase"/>
    <property type="match status" value="2"/>
</dbReference>
<dbReference type="PROSITE" id="PS52004">
    <property type="entry name" value="KS3_2"/>
    <property type="match status" value="2"/>
</dbReference>
<dbReference type="Gene3D" id="3.40.50.720">
    <property type="entry name" value="NAD(P)-binding Rossmann-like Domain"/>
    <property type="match status" value="1"/>
</dbReference>
<comment type="similarity">
    <text evidence="2">Belongs to the short-chain dehydrogenases/reductases (SDR) family.</text>
</comment>
<dbReference type="Pfam" id="PF02801">
    <property type="entry name" value="Ketoacyl-synt_C"/>
    <property type="match status" value="2"/>
</dbReference>
<keyword evidence="11" id="KW-1185">Reference proteome</keyword>
<dbReference type="Pfam" id="PF22621">
    <property type="entry name" value="CurL-like_PKS_C"/>
    <property type="match status" value="1"/>
</dbReference>
<dbReference type="InterPro" id="IPR020841">
    <property type="entry name" value="PKS_Beta-ketoAc_synthase_dom"/>
</dbReference>
<dbReference type="InterPro" id="IPR036736">
    <property type="entry name" value="ACP-like_sf"/>
</dbReference>
<dbReference type="CDD" id="cd00833">
    <property type="entry name" value="PKS"/>
    <property type="match status" value="2"/>
</dbReference>
<comment type="function">
    <text evidence="6">Involved in production of the polyketide antibiotic thailandamide.</text>
</comment>
<proteinExistence type="inferred from homology"/>
<reference evidence="10 11" key="1">
    <citation type="submission" date="2019-06" db="EMBL/GenBank/DDBJ databases">
        <title>Whole genome sequence for Cellvibrionaceae sp. R142.</title>
        <authorList>
            <person name="Wang G."/>
        </authorList>
    </citation>
    <scope>NUCLEOTIDE SEQUENCE [LARGE SCALE GENOMIC DNA]</scope>
    <source>
        <strain evidence="10 11">R142</strain>
    </source>
</reference>
<dbReference type="OrthoDB" id="9778690at2"/>
<evidence type="ECO:0000313" key="11">
    <source>
        <dbReference type="Proteomes" id="UP000319732"/>
    </source>
</evidence>
<evidence type="ECO:0000259" key="9">
    <source>
        <dbReference type="PROSITE" id="PS52004"/>
    </source>
</evidence>
<dbReference type="PROSITE" id="PS50075">
    <property type="entry name" value="CARRIER"/>
    <property type="match status" value="1"/>
</dbReference>
<feature type="coiled-coil region" evidence="7">
    <location>
        <begin position="14"/>
        <end position="41"/>
    </location>
</feature>
<feature type="non-terminal residue" evidence="10">
    <location>
        <position position="2262"/>
    </location>
</feature>
<dbReference type="GO" id="GO:0006633">
    <property type="term" value="P:fatty acid biosynthetic process"/>
    <property type="evidence" value="ECO:0007669"/>
    <property type="project" value="UniProtKB-UniPathway"/>
</dbReference>
<dbReference type="GO" id="GO:0004312">
    <property type="term" value="F:fatty acid synthase activity"/>
    <property type="evidence" value="ECO:0007669"/>
    <property type="project" value="TreeGrafter"/>
</dbReference>
<dbReference type="InterPro" id="IPR009081">
    <property type="entry name" value="PP-bd_ACP"/>
</dbReference>
<dbReference type="Proteomes" id="UP000319732">
    <property type="component" value="Unassembled WGS sequence"/>
</dbReference>
<evidence type="ECO:0000313" key="10">
    <source>
        <dbReference type="EMBL" id="TQV65810.1"/>
    </source>
</evidence>
<dbReference type="EMBL" id="VHSG01000052">
    <property type="protein sequence ID" value="TQV65810.1"/>
    <property type="molecule type" value="Genomic_DNA"/>
</dbReference>
<evidence type="ECO:0000256" key="5">
    <source>
        <dbReference type="ARBA" id="ARBA00022679"/>
    </source>
</evidence>
<gene>
    <name evidence="10" type="ORF">FKG94_28105</name>
</gene>
<dbReference type="InterPro" id="IPR016036">
    <property type="entry name" value="Malonyl_transacylase_ACP-bd"/>
</dbReference>
<evidence type="ECO:0000256" key="1">
    <source>
        <dbReference type="ARBA" id="ARBA00005194"/>
    </source>
</evidence>
<dbReference type="UniPathway" id="UPA00094"/>
<accession>A0A545SLE3</accession>
<dbReference type="GO" id="GO:0004315">
    <property type="term" value="F:3-oxoacyl-[acyl-carrier-protein] synthase activity"/>
    <property type="evidence" value="ECO:0007669"/>
    <property type="project" value="InterPro"/>
</dbReference>
<sequence>MNDKRGDARQNNLLADAVVQIKKLKSRVRELESAHQEAVAIVGMACVFPAGMNGVEEYWEGLKSGIDAIGEMGNRRWNMNQFYSPNRGDRGRMYTSRAGLIDGIDLFDAEFFGIAPREADNMDPQQRILLQTTWRALESAGIDPAGLLGSDTGVFVGAMNRDYVELQLSLGAIDEIGGYLSSGNISSVLSGRISYQLGLKGPCVSLDTACSSSLTAIHLAVMSLRQGESSIALVGGVNAIVSPATTIAECKANMLSPEGLCKTFDAAADGYVRSEGCGMLVLKRLSQALADGDPIRAVIRGSAVNQDGRSQGLTAPNGPSQQAVIRAALAKARVSPAAVSYVEAHGTGTPLGDPIEVQALDAVYGGERREPLWLGSVKTNIGHAESAAGVAGLIKVALALEHRQIPAHLHLQAVNPHIPLDAQRLRIPRSITPWDAEQRLAGVSSFGFSGTNAHVILEEAPPRERLAAQHPPREPAVLCISAKNPAALAALRERYLTFLQETPEPAIGDLCYTAAVGRSHFPYRLAVTGTTATQLREALSQAELPTAPASSLKVAWLCSGQGSQYAGMGKQLYQQEPVFRAEIDRCADLLADELDLPLTTLLWGEAGDRLDETCYTQPALFAFSYSLAQQWRAWGVEPALLLGHSVGEYVAACLAGVFSLADGLRLIAARGRLMQAQTPAGRMAAVLADVAVVREALADEPATEIAIAAYNGPHNTVVSGAPAAVERVMACLEADGHRVQALAVKRAFHSPLMAPMLAAFRRVAESVTYRAPAVAMVSNVSGQLETRALCEAEYWVRHVQAPVDFAAGMAALSAAGADVYLELGPSHTLVGMGRACGVEARAWLPSLVRGSDAGASLSEAVAGYYAAGGQPDWAAYYAGRGYQRISVPTYPFQGKKHWLKGHTVEAELAPADVVADWFYRVDWQPQAAHAERAVQGRWLVLCDRGGIAAHGVDALGQQGLVADCVMAGGDIDPTQPAAFERLLAERPPYAGIVYAWALDCTANDQLDGERLQADEALSCGGLLHLVQALLQRPAVREASAPLYIVTRGAQGVAADAAVSVSQAPVVGMAKVIATEHPELHSVSVDLAGGSVEAAGEQLGWSLCRSLPGECVALRGESVLLPALARQNLSKQCWQQTPTAMDPNGQYLVVGGAGALGLKAAEWLLKRGAKYLWLSSRTGQSNAETDCLIDTYPDAEIAIIKSDISTPACVREFIAKLQENDRELKGIIHAAGVLDDGTIATQTFARLQKVTRPKTQGLWNLHRLAVELKNELDFFVAFSSIASIVGTAGQVNYVAANAFVDALGFLRNAQHQTFLSINWGAWSEAGMAVSKEARQNLSRNQIFLPIKPDYGIEALEYLLKSQSHRGIVAPVNWENFGDFINVNSLESKRHFLKAFIQEGDVSPDTVLAVEFAKLSAPQLKERLKEKITAIVRDVMGLDENDELDPDRPLQEIGLDSLMALELRNAINRLVSKAHPVSLLFDYPSISKLSSQLATEVSPVDERRESVAGLSGDTDDIAIIGIACNFPGAASDIGKYWRLLEQGECGVEPLENKRWSKTRYFAAEPQTAGKTYLNFAGLLNGVQRFDADFFGLSPIEAKYLDPQQRFLLENSWAAIEDAGYSPKDFAGSRTAVYVGLMAGDYAFLWQQQGHEEMGPYLATGNALSTASGRISYVLGLEGPSLSIDTACSSSLVAVHQGCQAILHGEAEQALVGGVNLLLHPTNSISLSQAGMLSPEGLCKTFDAAADGYVRSEGCGMLVLKRLSRALADGDPIRAVIRGSAVNQDGRSQGLTAPNGPSQQAVIRAALAKARVSPVAVSYVEAHGTGTPLGDPIEVQALDAVYGEDRREPLWLGSVKTNIGHAESAAGVAGLIKVALALEHRQIPAHLHLQAVNPHIPLDAQRLRIPRSTTPWDAEQRLAGVSSFGFSGTNAHVILEEAPPRERPAAQHPPREPAVLCISAKSPAALAALRERYLTFLQETPAFLQETPEPAVGDLCYTAATGRSHFPYRLAVTGTTAVQLHDALSQAELPTAPASPPKVAWLCSGQGSQYAGMGKQLYQQEPVFRAEIDRCADLLADELDLPLTTLLWGEAGDRLDETCYTQPALFAFSYSLAQQWRAWGVEPALLLGHSVGEYVAACLAGVFSLADGLRLIAARGRLMQAQTPAGRMAAVLADVAVVREALADEPATEIAIAAYNGPHNTVVSGAPAAVERVMARLAADGHRVQGLAVKRAFHSPLMAPMLAAFRRVAESVTYCAPAVAMVSNV</sequence>
<dbReference type="InterPro" id="IPR018201">
    <property type="entry name" value="Ketoacyl_synth_AS"/>
</dbReference>
<dbReference type="InterPro" id="IPR001227">
    <property type="entry name" value="Ac_transferase_dom_sf"/>
</dbReference>
<dbReference type="InterPro" id="IPR014030">
    <property type="entry name" value="Ketoacyl_synth_N"/>
</dbReference>
<dbReference type="InterPro" id="IPR036291">
    <property type="entry name" value="NAD(P)-bd_dom_sf"/>
</dbReference>
<dbReference type="Gene3D" id="3.40.366.10">
    <property type="entry name" value="Malonyl-Coenzyme A Acyl Carrier Protein, domain 2"/>
    <property type="match status" value="2"/>
</dbReference>
<dbReference type="SMART" id="SM00823">
    <property type="entry name" value="PKS_PP"/>
    <property type="match status" value="1"/>
</dbReference>
<dbReference type="SMART" id="SM00822">
    <property type="entry name" value="PKS_KR"/>
    <property type="match status" value="1"/>
</dbReference>
<dbReference type="Pfam" id="PF08659">
    <property type="entry name" value="KR"/>
    <property type="match status" value="1"/>
</dbReference>
<dbReference type="SMART" id="SM00825">
    <property type="entry name" value="PKS_KS"/>
    <property type="match status" value="2"/>
</dbReference>
<dbReference type="SUPFAM" id="SSF53901">
    <property type="entry name" value="Thiolase-like"/>
    <property type="match status" value="2"/>
</dbReference>
<feature type="domain" description="Ketosynthase family 3 (KS3)" evidence="9">
    <location>
        <begin position="1512"/>
        <end position="1934"/>
    </location>
</feature>
<dbReference type="InterPro" id="IPR006162">
    <property type="entry name" value="Ppantetheine_attach_site"/>
</dbReference>
<dbReference type="Gene3D" id="3.30.70.3290">
    <property type="match status" value="1"/>
</dbReference>
<comment type="pathway">
    <text evidence="1">Lipid metabolism; fatty acid biosynthesis.</text>
</comment>
<dbReference type="InterPro" id="IPR020806">
    <property type="entry name" value="PKS_PP-bd"/>
</dbReference>
<evidence type="ECO:0000256" key="4">
    <source>
        <dbReference type="ARBA" id="ARBA00022553"/>
    </source>
</evidence>
<keyword evidence="4" id="KW-0597">Phosphoprotein</keyword>
<dbReference type="Pfam" id="PF16197">
    <property type="entry name" value="KAsynt_C_assoc"/>
    <property type="match status" value="1"/>
</dbReference>
<dbReference type="InterPro" id="IPR057326">
    <property type="entry name" value="KR_dom"/>
</dbReference>
<dbReference type="Pfam" id="PF00550">
    <property type="entry name" value="PP-binding"/>
    <property type="match status" value="1"/>
</dbReference>
<name>A0A545SLE3_9GAMM</name>
<evidence type="ECO:0000256" key="7">
    <source>
        <dbReference type="SAM" id="Coils"/>
    </source>
</evidence>
<dbReference type="InterPro" id="IPR013968">
    <property type="entry name" value="PKS_KR"/>
</dbReference>
<dbReference type="Pfam" id="PF00109">
    <property type="entry name" value="ketoacyl-synt"/>
    <property type="match status" value="2"/>
</dbReference>
<dbReference type="InterPro" id="IPR014043">
    <property type="entry name" value="Acyl_transferase_dom"/>
</dbReference>
<dbReference type="SUPFAM" id="SSF51735">
    <property type="entry name" value="NAD(P)-binding Rossmann-fold domains"/>
    <property type="match status" value="2"/>
</dbReference>
<dbReference type="InterPro" id="IPR014031">
    <property type="entry name" value="Ketoacyl_synth_C"/>
</dbReference>
<dbReference type="SMART" id="SM01294">
    <property type="entry name" value="PKS_PP_betabranch"/>
    <property type="match status" value="1"/>
</dbReference>
<protein>
    <submittedName>
        <fullName evidence="10">SDR family oxidoreductase</fullName>
    </submittedName>
</protein>
<dbReference type="FunFam" id="3.40.47.10:FF:000019">
    <property type="entry name" value="Polyketide synthase type I"/>
    <property type="match status" value="2"/>
</dbReference>
<organism evidence="10 11">
    <name type="scientific">Exilibacterium tricleocarpae</name>
    <dbReference type="NCBI Taxonomy" id="2591008"/>
    <lineage>
        <taxon>Bacteria</taxon>
        <taxon>Pseudomonadati</taxon>
        <taxon>Pseudomonadota</taxon>
        <taxon>Gammaproteobacteria</taxon>
        <taxon>Cellvibrionales</taxon>
        <taxon>Cellvibrionaceae</taxon>
        <taxon>Exilibacterium</taxon>
    </lineage>
</organism>
<dbReference type="InterPro" id="IPR016039">
    <property type="entry name" value="Thiolase-like"/>
</dbReference>
<keyword evidence="5" id="KW-0808">Transferase</keyword>
<dbReference type="RefSeq" id="WP_142930279.1">
    <property type="nucleotide sequence ID" value="NZ_ML660127.1"/>
</dbReference>
<dbReference type="InterPro" id="IPR032821">
    <property type="entry name" value="PKS_assoc"/>
</dbReference>
<dbReference type="PANTHER" id="PTHR43775:SF37">
    <property type="entry name" value="SI:DKEY-61P9.11"/>
    <property type="match status" value="1"/>
</dbReference>